<dbReference type="AlphaFoldDB" id="A0A388LNJ3"/>
<sequence>MLKCLFCGHEFQGNQYLASRHFRQGKGCPSVIDEALVDKHYNSDYKSESKILDRMLQFEELHGPAPATGPLRDEGGAGGFGQERDDEDVIDVDNVEDEAKRAARHDPSTRDKGKEVVHKPWGQQGRFFKDAHVSARSQAHRDVENAAGAVGKRKEREEAARPGGQKRMRQHTITESFSSQWQMEFKKKFLWFVYSRRLLFNVFRREPWKDFVRHFRDLPGPVKVLWASHNEIADIDTVARTADDVAEDLAEVRAPFYVTGATIMSHGWKSRDARPIVNFLAGGSHGVMMVRTMNREAERDQAVDVLAGWIKVFDDFPPRWVNAICTDSASTYVAAANMLQGPEQRPKI</sequence>
<dbReference type="Pfam" id="PF04937">
    <property type="entry name" value="DUF659"/>
    <property type="match status" value="1"/>
</dbReference>
<protein>
    <recommendedName>
        <fullName evidence="2">DUF659 domain-containing protein</fullName>
    </recommendedName>
</protein>
<feature type="domain" description="DUF659" evidence="2">
    <location>
        <begin position="240"/>
        <end position="341"/>
    </location>
</feature>
<dbReference type="Proteomes" id="UP000265515">
    <property type="component" value="Unassembled WGS sequence"/>
</dbReference>
<reference evidence="3 4" key="1">
    <citation type="journal article" date="2018" name="Cell">
        <title>The Chara Genome: Secondary Complexity and Implications for Plant Terrestrialization.</title>
        <authorList>
            <person name="Nishiyama T."/>
            <person name="Sakayama H."/>
            <person name="Vries J.D."/>
            <person name="Buschmann H."/>
            <person name="Saint-Marcoux D."/>
            <person name="Ullrich K.K."/>
            <person name="Haas F.B."/>
            <person name="Vanderstraeten L."/>
            <person name="Becker D."/>
            <person name="Lang D."/>
            <person name="Vosolsobe S."/>
            <person name="Rombauts S."/>
            <person name="Wilhelmsson P.K.I."/>
            <person name="Janitza P."/>
            <person name="Kern R."/>
            <person name="Heyl A."/>
            <person name="Rumpler F."/>
            <person name="Villalobos L.I.A.C."/>
            <person name="Clay J.M."/>
            <person name="Skokan R."/>
            <person name="Toyoda A."/>
            <person name="Suzuki Y."/>
            <person name="Kagoshima H."/>
            <person name="Schijlen E."/>
            <person name="Tajeshwar N."/>
            <person name="Catarino B."/>
            <person name="Hetherington A.J."/>
            <person name="Saltykova A."/>
            <person name="Bonnot C."/>
            <person name="Breuninger H."/>
            <person name="Symeonidi A."/>
            <person name="Radhakrishnan G.V."/>
            <person name="Van Nieuwerburgh F."/>
            <person name="Deforce D."/>
            <person name="Chang C."/>
            <person name="Karol K.G."/>
            <person name="Hedrich R."/>
            <person name="Ulvskov P."/>
            <person name="Glockner G."/>
            <person name="Delwiche C.F."/>
            <person name="Petrasek J."/>
            <person name="Van de Peer Y."/>
            <person name="Friml J."/>
            <person name="Beilby M."/>
            <person name="Dolan L."/>
            <person name="Kohara Y."/>
            <person name="Sugano S."/>
            <person name="Fujiyama A."/>
            <person name="Delaux P.-M."/>
            <person name="Quint M."/>
            <person name="TheiBen G."/>
            <person name="Hagemann M."/>
            <person name="Harholt J."/>
            <person name="Dunand C."/>
            <person name="Zachgo S."/>
            <person name="Langdale J."/>
            <person name="Maumus F."/>
            <person name="Straeten D.V.D."/>
            <person name="Gould S.B."/>
            <person name="Rensing S.A."/>
        </authorList>
    </citation>
    <scope>NUCLEOTIDE SEQUENCE [LARGE SCALE GENOMIC DNA]</scope>
    <source>
        <strain evidence="3 4">S276</strain>
    </source>
</reference>
<name>A0A388LNJ3_CHABU</name>
<keyword evidence="4" id="KW-1185">Reference proteome</keyword>
<organism evidence="3 4">
    <name type="scientific">Chara braunii</name>
    <name type="common">Braun's stonewort</name>
    <dbReference type="NCBI Taxonomy" id="69332"/>
    <lineage>
        <taxon>Eukaryota</taxon>
        <taxon>Viridiplantae</taxon>
        <taxon>Streptophyta</taxon>
        <taxon>Charophyceae</taxon>
        <taxon>Charales</taxon>
        <taxon>Characeae</taxon>
        <taxon>Chara</taxon>
    </lineage>
</organism>
<evidence type="ECO:0000313" key="3">
    <source>
        <dbReference type="EMBL" id="GBG83782.1"/>
    </source>
</evidence>
<evidence type="ECO:0000256" key="1">
    <source>
        <dbReference type="SAM" id="MobiDB-lite"/>
    </source>
</evidence>
<accession>A0A388LNJ3</accession>
<gene>
    <name evidence="3" type="ORF">CBR_g37582</name>
</gene>
<dbReference type="InterPro" id="IPR007021">
    <property type="entry name" value="DUF659"/>
</dbReference>
<evidence type="ECO:0000259" key="2">
    <source>
        <dbReference type="Pfam" id="PF04937"/>
    </source>
</evidence>
<proteinExistence type="predicted"/>
<feature type="region of interest" description="Disordered" evidence="1">
    <location>
        <begin position="138"/>
        <end position="171"/>
    </location>
</feature>
<comment type="caution">
    <text evidence="3">The sequence shown here is derived from an EMBL/GenBank/DDBJ whole genome shotgun (WGS) entry which is preliminary data.</text>
</comment>
<feature type="region of interest" description="Disordered" evidence="1">
    <location>
        <begin position="62"/>
        <end position="90"/>
    </location>
</feature>
<dbReference type="Gramene" id="GBG83782">
    <property type="protein sequence ID" value="GBG83782"/>
    <property type="gene ID" value="CBR_g37582"/>
</dbReference>
<dbReference type="EMBL" id="BFEA01000451">
    <property type="protein sequence ID" value="GBG83782.1"/>
    <property type="molecule type" value="Genomic_DNA"/>
</dbReference>
<evidence type="ECO:0000313" key="4">
    <source>
        <dbReference type="Proteomes" id="UP000265515"/>
    </source>
</evidence>